<dbReference type="InterPro" id="IPR007829">
    <property type="entry name" value="TM2"/>
</dbReference>
<dbReference type="RefSeq" id="XP_018257977.1">
    <property type="nucleotide sequence ID" value="XM_018403100.1"/>
</dbReference>
<evidence type="ECO:0000313" key="8">
    <source>
        <dbReference type="EMBL" id="KNB19306.1"/>
    </source>
</evidence>
<dbReference type="AlphaFoldDB" id="A0A0J9W9Y2"/>
<dbReference type="EMBL" id="DS231731">
    <property type="protein sequence ID" value="KNB19306.1"/>
    <property type="molecule type" value="Genomic_DNA"/>
</dbReference>
<organism evidence="8 11">
    <name type="scientific">Fusarium oxysporum f. sp. lycopersici (strain 4287 / CBS 123668 / FGSC 9935 / NRRL 34936)</name>
    <name type="common">Fusarium vascular wilt of tomato</name>
    <dbReference type="NCBI Taxonomy" id="426428"/>
    <lineage>
        <taxon>Eukaryota</taxon>
        <taxon>Fungi</taxon>
        <taxon>Dikarya</taxon>
        <taxon>Ascomycota</taxon>
        <taxon>Pezizomycotina</taxon>
        <taxon>Sordariomycetes</taxon>
        <taxon>Hypocreomycetidae</taxon>
        <taxon>Hypocreales</taxon>
        <taxon>Nectriaceae</taxon>
        <taxon>Fusarium</taxon>
        <taxon>Fusarium oxysporum species complex</taxon>
    </lineage>
</organism>
<dbReference type="PANTHER" id="PTHR21016">
    <property type="entry name" value="BETA-AMYLOID BINDING PROTEIN-RELATED"/>
    <property type="match status" value="1"/>
</dbReference>
<dbReference type="VEuPathDB" id="FungiDB:FOXG_22520"/>
<evidence type="ECO:0000313" key="10">
    <source>
        <dbReference type="EMBL" id="KNB20254.1"/>
    </source>
</evidence>
<reference evidence="8" key="1">
    <citation type="submission" date="2007-04" db="EMBL/GenBank/DDBJ databases">
        <authorList>
            <consortium name="The Broad Institute Genome Sequencing Platform"/>
            <person name="Birren B."/>
            <person name="Lander E."/>
            <person name="Galagan J."/>
            <person name="Nusbaum C."/>
            <person name="Devon K."/>
            <person name="Ma L.-J."/>
            <person name="Jaffe D."/>
            <person name="Butler J."/>
            <person name="Alvarez P."/>
            <person name="Gnerre S."/>
            <person name="Grabherr M."/>
            <person name="Kleber M."/>
            <person name="Mauceli E."/>
            <person name="Brockman W."/>
            <person name="MacCallum I.A."/>
            <person name="Young S."/>
            <person name="LaButti K."/>
            <person name="DeCaprio D."/>
            <person name="Crawford M."/>
            <person name="Koehrsen M."/>
            <person name="Engels R."/>
            <person name="Montgomery P."/>
            <person name="Pearson M."/>
            <person name="Howarth C."/>
            <person name="Larson L."/>
            <person name="White J."/>
            <person name="O'Leary S."/>
            <person name="Kodira C."/>
            <person name="Zeng Q."/>
            <person name="Yandava C."/>
            <person name="Alvarado L."/>
            <person name="Kistler C."/>
            <person name="Shim W.-B."/>
            <person name="Kang S."/>
            <person name="Woloshuk C."/>
        </authorList>
    </citation>
    <scope>NUCLEOTIDE SEQUENCE</scope>
    <source>
        <strain evidence="8">4287</strain>
    </source>
</reference>
<keyword evidence="4 6" id="KW-1133">Transmembrane helix</keyword>
<dbReference type="RefSeq" id="XP_018257351.1">
    <property type="nucleotide sequence ID" value="XM_018402930.1"/>
</dbReference>
<dbReference type="KEGG" id="fox:FOXG_22786"/>
<name>A0A0J9W9Y2_FUSO4</name>
<comment type="subcellular location">
    <subcellularLocation>
        <location evidence="1">Membrane</location>
        <topology evidence="1">Multi-pass membrane protein</topology>
    </subcellularLocation>
</comment>
<dbReference type="EMBL" id="DS231737">
    <property type="protein sequence ID" value="KNB19932.1"/>
    <property type="molecule type" value="Genomic_DNA"/>
</dbReference>
<feature type="transmembrane region" description="Helical" evidence="6">
    <location>
        <begin position="102"/>
        <end position="125"/>
    </location>
</feature>
<reference evidence="8 11" key="2">
    <citation type="journal article" date="2010" name="Nature">
        <title>Comparative genomics reveals mobile pathogenicity chromosomes in Fusarium.</title>
        <authorList>
            <person name="Ma L.J."/>
            <person name="van der Does H.C."/>
            <person name="Borkovich K.A."/>
            <person name="Coleman J.J."/>
            <person name="Daboussi M.J."/>
            <person name="Di Pietro A."/>
            <person name="Dufresne M."/>
            <person name="Freitag M."/>
            <person name="Grabherr M."/>
            <person name="Henrissat B."/>
            <person name="Houterman P.M."/>
            <person name="Kang S."/>
            <person name="Shim W.B."/>
            <person name="Woloshuk C."/>
            <person name="Xie X."/>
            <person name="Xu J.R."/>
            <person name="Antoniw J."/>
            <person name="Baker S.E."/>
            <person name="Bluhm B.H."/>
            <person name="Breakspear A."/>
            <person name="Brown D.W."/>
            <person name="Butchko R.A."/>
            <person name="Chapman S."/>
            <person name="Coulson R."/>
            <person name="Coutinho P.M."/>
            <person name="Danchin E.G."/>
            <person name="Diener A."/>
            <person name="Gale L.R."/>
            <person name="Gardiner D.M."/>
            <person name="Goff S."/>
            <person name="Hammond-Kosack K.E."/>
            <person name="Hilburn K."/>
            <person name="Hua-Van A."/>
            <person name="Jonkers W."/>
            <person name="Kazan K."/>
            <person name="Kodira C.D."/>
            <person name="Koehrsen M."/>
            <person name="Kumar L."/>
            <person name="Lee Y.H."/>
            <person name="Li L."/>
            <person name="Manners J.M."/>
            <person name="Miranda-Saavedra D."/>
            <person name="Mukherjee M."/>
            <person name="Park G."/>
            <person name="Park J."/>
            <person name="Park S.Y."/>
            <person name="Proctor R.H."/>
            <person name="Regev A."/>
            <person name="Ruiz-Roldan M.C."/>
            <person name="Sain D."/>
            <person name="Sakthikumar S."/>
            <person name="Sykes S."/>
            <person name="Schwartz D.C."/>
            <person name="Turgeon B.G."/>
            <person name="Wapinski I."/>
            <person name="Yoder O."/>
            <person name="Young S."/>
            <person name="Zeng Q."/>
            <person name="Zhou S."/>
            <person name="Galagan J."/>
            <person name="Cuomo C.A."/>
            <person name="Kistler H.C."/>
            <person name="Rep M."/>
        </authorList>
    </citation>
    <scope>NUCLEOTIDE SEQUENCE [LARGE SCALE GENOMIC DNA]</scope>
    <source>
        <strain evidence="8">4287</strain>
        <strain evidence="11">4287 / CBS 123668 / FGSC 9935 / NRRL 34936</strain>
    </source>
</reference>
<feature type="domain" description="TM2" evidence="7">
    <location>
        <begin position="78"/>
        <end position="121"/>
    </location>
</feature>
<dbReference type="VEuPathDB" id="FungiDB:FOXG_22693"/>
<evidence type="ECO:0000259" key="7">
    <source>
        <dbReference type="Pfam" id="PF05154"/>
    </source>
</evidence>
<dbReference type="KEGG" id="fox:FOXG_22693"/>
<evidence type="ECO:0000313" key="9">
    <source>
        <dbReference type="EMBL" id="KNB19932.1"/>
    </source>
</evidence>
<protein>
    <recommendedName>
        <fullName evidence="7">TM2 domain-containing protein</fullName>
    </recommendedName>
</protein>
<evidence type="ECO:0000256" key="4">
    <source>
        <dbReference type="ARBA" id="ARBA00022989"/>
    </source>
</evidence>
<dbReference type="Proteomes" id="UP000009097">
    <property type="component" value="Chromosome 14"/>
</dbReference>
<gene>
    <name evidence="8" type="ORF">FOXG_22520</name>
    <name evidence="9" type="ORF">FOXG_22693</name>
    <name evidence="10" type="ORF">FOXG_22786</name>
</gene>
<feature type="transmembrane region" description="Helical" evidence="6">
    <location>
        <begin position="28"/>
        <end position="46"/>
    </location>
</feature>
<accession>A0A0J9W9Y2</accession>
<evidence type="ECO:0000256" key="2">
    <source>
        <dbReference type="ARBA" id="ARBA00008284"/>
    </source>
</evidence>
<comment type="similarity">
    <text evidence="2">Belongs to the TM2 family.</text>
</comment>
<dbReference type="KEGG" id="fox:FOXG_22520"/>
<dbReference type="InterPro" id="IPR050932">
    <property type="entry name" value="TM2D1-3-like"/>
</dbReference>
<dbReference type="GO" id="GO:0016020">
    <property type="term" value="C:membrane"/>
    <property type="evidence" value="ECO:0007669"/>
    <property type="project" value="UniProtKB-SubCell"/>
</dbReference>
<dbReference type="GeneID" id="28963226"/>
<evidence type="ECO:0000313" key="11">
    <source>
        <dbReference type="Proteomes" id="UP000009097"/>
    </source>
</evidence>
<dbReference type="VEuPathDB" id="FungiDB:FOXG_22786"/>
<keyword evidence="3 6" id="KW-0812">Transmembrane</keyword>
<dbReference type="PANTHER" id="PTHR21016:SF25">
    <property type="entry name" value="TM2 DOMAIN-CONTAINING PROTEIN DDB_G0277895-RELATED"/>
    <property type="match status" value="1"/>
</dbReference>
<keyword evidence="5 6" id="KW-0472">Membrane</keyword>
<dbReference type="EMBL" id="DS231742">
    <property type="protein sequence ID" value="KNB20254.1"/>
    <property type="molecule type" value="Genomic_DNA"/>
</dbReference>
<dbReference type="OrthoDB" id="408511at2759"/>
<proteinExistence type="inferred from homology"/>
<evidence type="ECO:0000256" key="1">
    <source>
        <dbReference type="ARBA" id="ARBA00004141"/>
    </source>
</evidence>
<dbReference type="GeneID" id="28963492"/>
<feature type="transmembrane region" description="Helical" evidence="6">
    <location>
        <begin position="78"/>
        <end position="96"/>
    </location>
</feature>
<dbReference type="GeneID" id="28963399"/>
<dbReference type="RefSeq" id="XP_018258299.1">
    <property type="nucleotide sequence ID" value="XM_018403200.1"/>
</dbReference>
<evidence type="ECO:0000256" key="5">
    <source>
        <dbReference type="ARBA" id="ARBA00023136"/>
    </source>
</evidence>
<sequence length="144" mass="16205">MEAGLVNADKLGRVLTNSLCFAIRRWKMIMLSYVFFAAIGSTLLSIHNEQEASYLAARSWGGFDERPKTEKCYRQERTAMILSLLFGVLGVDQFYAHHWPLAVFKLLTLGGLGLWAFVDMILWIVGGVYGTPGCPGGSYKEWQY</sequence>
<evidence type="ECO:0000256" key="3">
    <source>
        <dbReference type="ARBA" id="ARBA00022692"/>
    </source>
</evidence>
<dbReference type="Pfam" id="PF05154">
    <property type="entry name" value="TM2"/>
    <property type="match status" value="1"/>
</dbReference>
<evidence type="ECO:0000256" key="6">
    <source>
        <dbReference type="SAM" id="Phobius"/>
    </source>
</evidence>